<dbReference type="SUPFAM" id="SSF52402">
    <property type="entry name" value="Adenine nucleotide alpha hydrolases-like"/>
    <property type="match status" value="2"/>
</dbReference>
<organism evidence="3 4">
    <name type="scientific">Thermomicrobium roseum (strain ATCC 27502 / DSM 5159 / P-2)</name>
    <dbReference type="NCBI Taxonomy" id="309801"/>
    <lineage>
        <taxon>Bacteria</taxon>
        <taxon>Pseudomonadati</taxon>
        <taxon>Thermomicrobiota</taxon>
        <taxon>Thermomicrobia</taxon>
        <taxon>Thermomicrobiales</taxon>
        <taxon>Thermomicrobiaceae</taxon>
        <taxon>Thermomicrobium</taxon>
    </lineage>
</organism>
<dbReference type="InterPro" id="IPR006016">
    <property type="entry name" value="UspA"/>
</dbReference>
<feature type="domain" description="UspA" evidence="2">
    <location>
        <begin position="1"/>
        <end position="144"/>
    </location>
</feature>
<dbReference type="Proteomes" id="UP000000447">
    <property type="component" value="Plasmid unnamed"/>
</dbReference>
<dbReference type="Gene3D" id="3.40.50.620">
    <property type="entry name" value="HUPs"/>
    <property type="match status" value="2"/>
</dbReference>
<comment type="similarity">
    <text evidence="1">Belongs to the universal stress protein A family.</text>
</comment>
<dbReference type="KEGG" id="tro:trd_A0545"/>
<evidence type="ECO:0000313" key="3">
    <source>
        <dbReference type="EMBL" id="ACM06731.1"/>
    </source>
</evidence>
<dbReference type="RefSeq" id="WP_012642718.1">
    <property type="nucleotide sequence ID" value="NC_011961.1"/>
</dbReference>
<dbReference type="CDD" id="cd00293">
    <property type="entry name" value="USP-like"/>
    <property type="match status" value="2"/>
</dbReference>
<keyword evidence="3" id="KW-0614">Plasmid</keyword>
<evidence type="ECO:0000259" key="2">
    <source>
        <dbReference type="Pfam" id="PF00582"/>
    </source>
</evidence>
<dbReference type="OrthoDB" id="9794782at2"/>
<accession>B9L431</accession>
<dbReference type="HOGENOM" id="CLU_049301_2_1_0"/>
<dbReference type="eggNOG" id="COG0589">
    <property type="taxonomic scope" value="Bacteria"/>
</dbReference>
<name>B9L431_THERP</name>
<reference evidence="3 4" key="1">
    <citation type="journal article" date="2009" name="PLoS ONE">
        <title>Complete genome sequence of the aerobic CO-oxidizing thermophile Thermomicrobium roseum.</title>
        <authorList>
            <person name="Wu D."/>
            <person name="Raymond J."/>
            <person name="Wu M."/>
            <person name="Chatterji S."/>
            <person name="Ren Q."/>
            <person name="Graham J.E."/>
            <person name="Bryant D.A."/>
            <person name="Robb F."/>
            <person name="Colman A."/>
            <person name="Tallon L.J."/>
            <person name="Badger J.H."/>
            <person name="Madupu R."/>
            <person name="Ward N.L."/>
            <person name="Eisen J.A."/>
        </authorList>
    </citation>
    <scope>NUCLEOTIDE SEQUENCE [LARGE SCALE GENOMIC DNA]</scope>
    <source>
        <strain evidence="4">ATCC 27502 / DSM 5159 / P-2</strain>
        <plasmid evidence="3">unnamed</plasmid>
    </source>
</reference>
<gene>
    <name evidence="3" type="ordered locus">trd_A0545</name>
</gene>
<protein>
    <submittedName>
        <fullName evidence="3">UspA domain protein</fullName>
    </submittedName>
</protein>
<dbReference type="InterPro" id="IPR014729">
    <property type="entry name" value="Rossmann-like_a/b/a_fold"/>
</dbReference>
<dbReference type="PANTHER" id="PTHR46268:SF6">
    <property type="entry name" value="UNIVERSAL STRESS PROTEIN UP12"/>
    <property type="match status" value="1"/>
</dbReference>
<dbReference type="InterPro" id="IPR006015">
    <property type="entry name" value="Universal_stress_UspA"/>
</dbReference>
<evidence type="ECO:0000313" key="4">
    <source>
        <dbReference type="Proteomes" id="UP000000447"/>
    </source>
</evidence>
<keyword evidence="4" id="KW-1185">Reference proteome</keyword>
<dbReference type="Pfam" id="PF00582">
    <property type="entry name" value="Usp"/>
    <property type="match status" value="2"/>
</dbReference>
<sequence length="307" mass="33446">MIETILVAHDGSPAAETTLPAAVLLARLFSVPVVLVRVLETMRPFYDPRHGEVIWLSEDEPRLEIPPEELFAAQLSILRERGITAVAVVRLGKPADELVKEARAWPAPVLVLGSHGRGGVGRAVIGSVTDRVVRTASCPVLVVRAGGPALERIEHVLVPLDGSPRAERALPYAIALAERAGARLTLARVAETHRELLLEWRGRPIAPATQERLAAIEEEAAHYLDAIRERIPAGIRVQLLQLSGDPKRQLVAAVARERTDLVVLTTRGKGGLERWLLGSVTERLLTATRVPLFIVPSTEESEVHQAE</sequence>
<evidence type="ECO:0000256" key="1">
    <source>
        <dbReference type="ARBA" id="ARBA00008791"/>
    </source>
</evidence>
<proteinExistence type="inferred from homology"/>
<dbReference type="EMBL" id="CP001276">
    <property type="protein sequence ID" value="ACM06731.1"/>
    <property type="molecule type" value="Genomic_DNA"/>
</dbReference>
<dbReference type="PRINTS" id="PR01438">
    <property type="entry name" value="UNVRSLSTRESS"/>
</dbReference>
<dbReference type="PANTHER" id="PTHR46268">
    <property type="entry name" value="STRESS RESPONSE PROTEIN NHAX"/>
    <property type="match status" value="1"/>
</dbReference>
<feature type="domain" description="UspA" evidence="2">
    <location>
        <begin position="154"/>
        <end position="296"/>
    </location>
</feature>
<dbReference type="AlphaFoldDB" id="B9L431"/>
<geneLocation type="plasmid" evidence="4">
    <name>Tros</name>
</geneLocation>